<dbReference type="SMART" id="SM00327">
    <property type="entry name" value="VWA"/>
    <property type="match status" value="1"/>
</dbReference>
<evidence type="ECO:0000313" key="2">
    <source>
        <dbReference type="EMBL" id="TDP97992.1"/>
    </source>
</evidence>
<dbReference type="OrthoDB" id="9806395at2"/>
<dbReference type="SUPFAM" id="SSF53300">
    <property type="entry name" value="vWA-like"/>
    <property type="match status" value="1"/>
</dbReference>
<dbReference type="Pfam" id="PF13519">
    <property type="entry name" value="VWA_2"/>
    <property type="match status" value="1"/>
</dbReference>
<protein>
    <submittedName>
        <fullName evidence="2">Uncharacterized protein YegL</fullName>
    </submittedName>
</protein>
<organism evidence="2 3">
    <name type="scientific">Labedaea rhizosphaerae</name>
    <dbReference type="NCBI Taxonomy" id="598644"/>
    <lineage>
        <taxon>Bacteria</taxon>
        <taxon>Bacillati</taxon>
        <taxon>Actinomycetota</taxon>
        <taxon>Actinomycetes</taxon>
        <taxon>Pseudonocardiales</taxon>
        <taxon>Pseudonocardiaceae</taxon>
        <taxon>Labedaea</taxon>
    </lineage>
</organism>
<accession>A0A4R6SDN9</accession>
<reference evidence="2 3" key="1">
    <citation type="submission" date="2019-03" db="EMBL/GenBank/DDBJ databases">
        <title>Genomic Encyclopedia of Type Strains, Phase IV (KMG-IV): sequencing the most valuable type-strain genomes for metagenomic binning, comparative biology and taxonomic classification.</title>
        <authorList>
            <person name="Goeker M."/>
        </authorList>
    </citation>
    <scope>NUCLEOTIDE SEQUENCE [LARGE SCALE GENOMIC DNA]</scope>
    <source>
        <strain evidence="2 3">DSM 45361</strain>
    </source>
</reference>
<proteinExistence type="predicted"/>
<dbReference type="EMBL" id="SNXZ01000003">
    <property type="protein sequence ID" value="TDP97992.1"/>
    <property type="molecule type" value="Genomic_DNA"/>
</dbReference>
<gene>
    <name evidence="2" type="ORF">EV186_103972</name>
</gene>
<dbReference type="InterPro" id="IPR002035">
    <property type="entry name" value="VWF_A"/>
</dbReference>
<keyword evidence="3" id="KW-1185">Reference proteome</keyword>
<evidence type="ECO:0000313" key="3">
    <source>
        <dbReference type="Proteomes" id="UP000295444"/>
    </source>
</evidence>
<dbReference type="InterPro" id="IPR036465">
    <property type="entry name" value="vWFA_dom_sf"/>
</dbReference>
<comment type="caution">
    <text evidence="2">The sequence shown here is derived from an EMBL/GenBank/DDBJ whole genome shotgun (WGS) entry which is preliminary data.</text>
</comment>
<feature type="domain" description="VWFA" evidence="1">
    <location>
        <begin position="5"/>
        <end position="179"/>
    </location>
</feature>
<evidence type="ECO:0000259" key="1">
    <source>
        <dbReference type="SMART" id="SM00327"/>
    </source>
</evidence>
<dbReference type="Proteomes" id="UP000295444">
    <property type="component" value="Unassembled WGS sequence"/>
</dbReference>
<dbReference type="RefSeq" id="WP_133851111.1">
    <property type="nucleotide sequence ID" value="NZ_SNXZ01000003.1"/>
</dbReference>
<dbReference type="AlphaFoldDB" id="A0A4R6SDN9"/>
<name>A0A4R6SDN9_LABRH</name>
<sequence>MHARILPFYLVCDESYSMSDHLDVVRDSLREVHDTVRSDPAARRHTRLCLIGFSAEARVITPLSQRWDQTADFTFQPNGGTNFAAAFTLLRRTIDDDVAELTAAGHDVLRPVVFFLSDGQPTDTAWPHAHARLTDPGWPARPRVVAFGVGDADVATISRVGSFKAYLGNGRAGTGAAGTTAALRQCVRALATTMVRTGAAITVRLDPAELAGFTEISSALSTSDPTFVHTAG</sequence>
<dbReference type="Gene3D" id="3.40.50.410">
    <property type="entry name" value="von Willebrand factor, type A domain"/>
    <property type="match status" value="1"/>
</dbReference>